<dbReference type="Gene3D" id="3.10.180.10">
    <property type="entry name" value="2,3-Dihydroxybiphenyl 1,2-Dioxygenase, domain 1"/>
    <property type="match status" value="1"/>
</dbReference>
<name>A0ABN0U3W2_9ACTN</name>
<proteinExistence type="predicted"/>
<accession>A0ABN0U3W2</accession>
<sequence length="123" mass="13182">MSITLNHTIVRAHDKHAAAAFFAHLIGRTPGPPAGPFAPVPVNDDLTLDFDDRGPVSAGHYAFLVDDDTFDALLTRLDGTRFGSGPEHGWDGRINHLAGGRGVYVDSPDGHSYEFFTAVPPTT</sequence>
<dbReference type="RefSeq" id="WP_344648836.1">
    <property type="nucleotide sequence ID" value="NZ_BAAAGX010000009.1"/>
</dbReference>
<dbReference type="Proteomes" id="UP001500967">
    <property type="component" value="Unassembled WGS sequence"/>
</dbReference>
<organism evidence="1 2">
    <name type="scientific">Cryptosporangium japonicum</name>
    <dbReference type="NCBI Taxonomy" id="80872"/>
    <lineage>
        <taxon>Bacteria</taxon>
        <taxon>Bacillati</taxon>
        <taxon>Actinomycetota</taxon>
        <taxon>Actinomycetes</taxon>
        <taxon>Cryptosporangiales</taxon>
        <taxon>Cryptosporangiaceae</taxon>
        <taxon>Cryptosporangium</taxon>
    </lineage>
</organism>
<gene>
    <name evidence="1" type="ORF">GCM10009539_23890</name>
</gene>
<protein>
    <submittedName>
        <fullName evidence="1">VOC family protein</fullName>
    </submittedName>
</protein>
<evidence type="ECO:0000313" key="1">
    <source>
        <dbReference type="EMBL" id="GAA0237840.1"/>
    </source>
</evidence>
<dbReference type="SUPFAM" id="SSF54593">
    <property type="entry name" value="Glyoxalase/Bleomycin resistance protein/Dihydroxybiphenyl dioxygenase"/>
    <property type="match status" value="1"/>
</dbReference>
<comment type="caution">
    <text evidence="1">The sequence shown here is derived from an EMBL/GenBank/DDBJ whole genome shotgun (WGS) entry which is preliminary data.</text>
</comment>
<evidence type="ECO:0000313" key="2">
    <source>
        <dbReference type="Proteomes" id="UP001500967"/>
    </source>
</evidence>
<keyword evidence="2" id="KW-1185">Reference proteome</keyword>
<dbReference type="EMBL" id="BAAAGX010000009">
    <property type="protein sequence ID" value="GAA0237840.1"/>
    <property type="molecule type" value="Genomic_DNA"/>
</dbReference>
<dbReference type="InterPro" id="IPR029068">
    <property type="entry name" value="Glyas_Bleomycin-R_OHBP_Dase"/>
</dbReference>
<reference evidence="1 2" key="1">
    <citation type="journal article" date="2019" name="Int. J. Syst. Evol. Microbiol.">
        <title>The Global Catalogue of Microorganisms (GCM) 10K type strain sequencing project: providing services to taxonomists for standard genome sequencing and annotation.</title>
        <authorList>
            <consortium name="The Broad Institute Genomics Platform"/>
            <consortium name="The Broad Institute Genome Sequencing Center for Infectious Disease"/>
            <person name="Wu L."/>
            <person name="Ma J."/>
        </authorList>
    </citation>
    <scope>NUCLEOTIDE SEQUENCE [LARGE SCALE GENOMIC DNA]</scope>
    <source>
        <strain evidence="1 2">JCM 10425</strain>
    </source>
</reference>